<dbReference type="AlphaFoldDB" id="A0ABD1CVF7"/>
<dbReference type="Proteomes" id="UP001562425">
    <property type="component" value="Unassembled WGS sequence"/>
</dbReference>
<evidence type="ECO:0008006" key="3">
    <source>
        <dbReference type="Google" id="ProtNLM"/>
    </source>
</evidence>
<proteinExistence type="predicted"/>
<comment type="caution">
    <text evidence="1">The sequence shown here is derived from an EMBL/GenBank/DDBJ whole genome shotgun (WGS) entry which is preliminary data.</text>
</comment>
<evidence type="ECO:0000313" key="2">
    <source>
        <dbReference type="Proteomes" id="UP001562425"/>
    </source>
</evidence>
<reference evidence="1 2" key="1">
    <citation type="submission" date="2024-05" db="EMBL/GenBank/DDBJ databases">
        <title>Culex pipiens pipiens assembly and annotation.</title>
        <authorList>
            <person name="Alout H."/>
            <person name="Durand T."/>
        </authorList>
    </citation>
    <scope>NUCLEOTIDE SEQUENCE [LARGE SCALE GENOMIC DNA]</scope>
    <source>
        <strain evidence="1">HA-2024</strain>
        <tissue evidence="1">Whole body</tissue>
    </source>
</reference>
<keyword evidence="2" id="KW-1185">Reference proteome</keyword>
<evidence type="ECO:0000313" key="1">
    <source>
        <dbReference type="EMBL" id="KAL1380363.1"/>
    </source>
</evidence>
<protein>
    <recommendedName>
        <fullName evidence="3">Saposin B-type domain-containing protein</fullName>
    </recommendedName>
</protein>
<name>A0ABD1CVF7_CULPP</name>
<organism evidence="1 2">
    <name type="scientific">Culex pipiens pipiens</name>
    <name type="common">Northern house mosquito</name>
    <dbReference type="NCBI Taxonomy" id="38569"/>
    <lineage>
        <taxon>Eukaryota</taxon>
        <taxon>Metazoa</taxon>
        <taxon>Ecdysozoa</taxon>
        <taxon>Arthropoda</taxon>
        <taxon>Hexapoda</taxon>
        <taxon>Insecta</taxon>
        <taxon>Pterygota</taxon>
        <taxon>Neoptera</taxon>
        <taxon>Endopterygota</taxon>
        <taxon>Diptera</taxon>
        <taxon>Nematocera</taxon>
        <taxon>Culicoidea</taxon>
        <taxon>Culicidae</taxon>
        <taxon>Culicinae</taxon>
        <taxon>Culicini</taxon>
        <taxon>Culex</taxon>
        <taxon>Culex</taxon>
    </lineage>
</organism>
<gene>
    <name evidence="1" type="ORF">pipiens_014258</name>
</gene>
<accession>A0ABD1CVF7</accession>
<dbReference type="EMBL" id="JBEHCU010009179">
    <property type="protein sequence ID" value="KAL1380363.1"/>
    <property type="molecule type" value="Genomic_DNA"/>
</dbReference>
<sequence length="66" mass="7801">MPNRQCVQCREAIEKVFRRLDYRLETPLKKRSTTTLTCVRKRPPINCCITQFCSGLVEQNWATKLK</sequence>